<evidence type="ECO:0000313" key="8">
    <source>
        <dbReference type="Proteomes" id="UP000192050"/>
    </source>
</evidence>
<proteinExistence type="predicted"/>
<dbReference type="Gene3D" id="1.20.1250.20">
    <property type="entry name" value="MFS general substrate transporter like domains"/>
    <property type="match status" value="2"/>
</dbReference>
<feature type="transmembrane region" description="Helical" evidence="5">
    <location>
        <begin position="307"/>
        <end position="327"/>
    </location>
</feature>
<feature type="transmembrane region" description="Helical" evidence="5">
    <location>
        <begin position="339"/>
        <end position="357"/>
    </location>
</feature>
<feature type="transmembrane region" description="Helical" evidence="5">
    <location>
        <begin position="141"/>
        <end position="163"/>
    </location>
</feature>
<dbReference type="RefSeq" id="WP_081142745.1">
    <property type="nucleotide sequence ID" value="NZ_CP015363.1"/>
</dbReference>
<dbReference type="GO" id="GO:0005886">
    <property type="term" value="C:plasma membrane"/>
    <property type="evidence" value="ECO:0007669"/>
    <property type="project" value="TreeGrafter"/>
</dbReference>
<evidence type="ECO:0000256" key="1">
    <source>
        <dbReference type="ARBA" id="ARBA00004141"/>
    </source>
</evidence>
<feature type="transmembrane region" description="Helical" evidence="5">
    <location>
        <begin position="458"/>
        <end position="478"/>
    </location>
</feature>
<dbReference type="PANTHER" id="PTHR23501">
    <property type="entry name" value="MAJOR FACILITATOR SUPERFAMILY"/>
    <property type="match status" value="1"/>
</dbReference>
<dbReference type="AlphaFoldDB" id="A0A1V0N4X2"/>
<dbReference type="STRING" id="74969.FAD_1278"/>
<dbReference type="GeneID" id="31676776"/>
<evidence type="ECO:0000256" key="4">
    <source>
        <dbReference type="ARBA" id="ARBA00023136"/>
    </source>
</evidence>
<dbReference type="GO" id="GO:0022857">
    <property type="term" value="F:transmembrane transporter activity"/>
    <property type="evidence" value="ECO:0007669"/>
    <property type="project" value="InterPro"/>
</dbReference>
<dbReference type="OrthoDB" id="117970at2157"/>
<dbReference type="PROSITE" id="PS50850">
    <property type="entry name" value="MFS"/>
    <property type="match status" value="1"/>
</dbReference>
<dbReference type="SUPFAM" id="SSF103473">
    <property type="entry name" value="MFS general substrate transporter"/>
    <property type="match status" value="1"/>
</dbReference>
<gene>
    <name evidence="7" type="ORF">FAD_1278</name>
</gene>
<organism evidence="7 8">
    <name type="scientific">Ferroplasma acidiphilum</name>
    <dbReference type="NCBI Taxonomy" id="74969"/>
    <lineage>
        <taxon>Archaea</taxon>
        <taxon>Methanobacteriati</taxon>
        <taxon>Thermoplasmatota</taxon>
        <taxon>Thermoplasmata</taxon>
        <taxon>Thermoplasmatales</taxon>
        <taxon>Ferroplasmaceae</taxon>
        <taxon>Ferroplasma</taxon>
    </lineage>
</organism>
<evidence type="ECO:0000313" key="7">
    <source>
        <dbReference type="EMBL" id="ARD85146.1"/>
    </source>
</evidence>
<dbReference type="Pfam" id="PF07690">
    <property type="entry name" value="MFS_1"/>
    <property type="match status" value="1"/>
</dbReference>
<feature type="transmembrane region" description="Helical" evidence="5">
    <location>
        <begin position="227"/>
        <end position="249"/>
    </location>
</feature>
<comment type="subcellular location">
    <subcellularLocation>
        <location evidence="1">Membrane</location>
        <topology evidence="1">Multi-pass membrane protein</topology>
    </subcellularLocation>
</comment>
<dbReference type="InterPro" id="IPR036259">
    <property type="entry name" value="MFS_trans_sf"/>
</dbReference>
<evidence type="ECO:0000256" key="5">
    <source>
        <dbReference type="SAM" id="Phobius"/>
    </source>
</evidence>
<keyword evidence="3 5" id="KW-1133">Transmembrane helix</keyword>
<feature type="transmembrane region" description="Helical" evidence="5">
    <location>
        <begin position="270"/>
        <end position="295"/>
    </location>
</feature>
<feature type="transmembrane region" description="Helical" evidence="5">
    <location>
        <begin position="202"/>
        <end position="221"/>
    </location>
</feature>
<dbReference type="Proteomes" id="UP000192050">
    <property type="component" value="Chromosome"/>
</dbReference>
<feature type="transmembrane region" description="Helical" evidence="5">
    <location>
        <begin position="21"/>
        <end position="47"/>
    </location>
</feature>
<evidence type="ECO:0000256" key="2">
    <source>
        <dbReference type="ARBA" id="ARBA00022692"/>
    </source>
</evidence>
<sequence>MSNKTYMENIDKGDITRIVALMAFAGTLIVYVETMIVPAIPVFITFFNTTYNNVSWILTAYLITGTVAAGIFGKLGDVFGKRKVFLILSLIYAISVSMGGFATSLDELIAIRIIQGIGFGMYPLAYAIINDVVPRSRLALAQGLMSATFAVGAGMALVIGAYITEAYSWQWSYHAIAPVAFALFILSYFFLKDNTAPAKEKIDFAGVAIMASGLVMLIFGLSEGNTYGWLSPLILFSFIFSIAAFYAFIKYELASRYAFIDMHLLKRRNILIANFVGLLTMAGMYFLFFTVPTLLQDPAPSGFGKSIFTSGLIMLPATILAMVFAPVAARVTDARGPKISILIGLSVSFIAFILLILDRSTILDIIEAATVLGTGFSFVLVGIINLLLISTPKSKSGEATGMNTVFRELGMTIAPALGGTYETMYSVRVIIGLIPYRFNGLPFIPITYGFPSATAYNFTYITGIIFLLFAVLLTTLIVEKKGDNNENV</sequence>
<feature type="transmembrane region" description="Helical" evidence="5">
    <location>
        <begin position="84"/>
        <end position="103"/>
    </location>
</feature>
<name>A0A1V0N4X2_9ARCH</name>
<dbReference type="PANTHER" id="PTHR23501:SF192">
    <property type="entry name" value="TRANSPORTER"/>
    <property type="match status" value="1"/>
</dbReference>
<reference evidence="7 8" key="1">
    <citation type="submission" date="2011-10" db="EMBL/GenBank/DDBJ databases">
        <title>Metabolic and evolutionary patterns in the extreme acidophile Ferroplasma acidiphilum.</title>
        <authorList>
            <person name="Golyshina O.V."/>
            <person name="Kozyavkin S.A."/>
            <person name="Tatusov R.L."/>
            <person name="Slesarev A.I."/>
            <person name="Golyshin P.N."/>
        </authorList>
    </citation>
    <scope>NUCLEOTIDE SEQUENCE [LARGE SCALE GENOMIC DNA]</scope>
    <source>
        <strain evidence="8">Y</strain>
    </source>
</reference>
<keyword evidence="2 5" id="KW-0812">Transmembrane</keyword>
<dbReference type="InterPro" id="IPR011701">
    <property type="entry name" value="MFS"/>
</dbReference>
<dbReference type="KEGG" id="fai:FAD_1278"/>
<evidence type="ECO:0000256" key="3">
    <source>
        <dbReference type="ARBA" id="ARBA00022989"/>
    </source>
</evidence>
<keyword evidence="4 5" id="KW-0472">Membrane</keyword>
<evidence type="ECO:0000259" key="6">
    <source>
        <dbReference type="PROSITE" id="PS50850"/>
    </source>
</evidence>
<feature type="transmembrane region" description="Helical" evidence="5">
    <location>
        <begin position="53"/>
        <end position="72"/>
    </location>
</feature>
<feature type="transmembrane region" description="Helical" evidence="5">
    <location>
        <begin position="369"/>
        <end position="388"/>
    </location>
</feature>
<feature type="transmembrane region" description="Helical" evidence="5">
    <location>
        <begin position="169"/>
        <end position="190"/>
    </location>
</feature>
<accession>A0A1V0N4X2</accession>
<protein>
    <submittedName>
        <fullName evidence="7">Drug:H+ antiporter-2 family transporter</fullName>
    </submittedName>
</protein>
<feature type="domain" description="Major facilitator superfamily (MFS) profile" evidence="6">
    <location>
        <begin position="18"/>
        <end position="481"/>
    </location>
</feature>
<dbReference type="InterPro" id="IPR020846">
    <property type="entry name" value="MFS_dom"/>
</dbReference>
<keyword evidence="8" id="KW-1185">Reference proteome</keyword>
<dbReference type="EMBL" id="CP015363">
    <property type="protein sequence ID" value="ARD85146.1"/>
    <property type="molecule type" value="Genomic_DNA"/>
</dbReference>
<feature type="transmembrane region" description="Helical" evidence="5">
    <location>
        <begin position="109"/>
        <end position="129"/>
    </location>
</feature>
<dbReference type="CDD" id="cd17504">
    <property type="entry name" value="MFS_MMR_MDR_like"/>
    <property type="match status" value="1"/>
</dbReference>